<dbReference type="GO" id="GO:0005634">
    <property type="term" value="C:nucleus"/>
    <property type="evidence" value="ECO:0007669"/>
    <property type="project" value="UniProtKB-SubCell"/>
</dbReference>
<feature type="domain" description="HTH CENPB-type" evidence="4">
    <location>
        <begin position="1"/>
        <end position="72"/>
    </location>
</feature>
<feature type="region of interest" description="Disordered" evidence="3">
    <location>
        <begin position="385"/>
        <end position="435"/>
    </location>
</feature>
<organism evidence="5 15">
    <name type="scientific">Cephus cinctus</name>
    <name type="common">Wheat stem sawfly</name>
    <dbReference type="NCBI Taxonomy" id="211228"/>
    <lineage>
        <taxon>Eukaryota</taxon>
        <taxon>Metazoa</taxon>
        <taxon>Ecdysozoa</taxon>
        <taxon>Arthropoda</taxon>
        <taxon>Hexapoda</taxon>
        <taxon>Insecta</taxon>
        <taxon>Pterygota</taxon>
        <taxon>Neoptera</taxon>
        <taxon>Endopterygota</taxon>
        <taxon>Hymenoptera</taxon>
        <taxon>Cephoidea</taxon>
        <taxon>Cephidae</taxon>
        <taxon>Cephus</taxon>
    </lineage>
</organism>
<evidence type="ECO:0000313" key="11">
    <source>
        <dbReference type="RefSeq" id="XP_024938497.1"/>
    </source>
</evidence>
<dbReference type="Gene3D" id="1.10.10.60">
    <property type="entry name" value="Homeodomain-like"/>
    <property type="match status" value="1"/>
</dbReference>
<evidence type="ECO:0000259" key="4">
    <source>
        <dbReference type="PROSITE" id="PS51253"/>
    </source>
</evidence>
<evidence type="ECO:0000313" key="9">
    <source>
        <dbReference type="RefSeq" id="XP_024938489.1"/>
    </source>
</evidence>
<dbReference type="Proteomes" id="UP000694920">
    <property type="component" value="Unplaced"/>
</dbReference>
<dbReference type="RefSeq" id="XP_024938492.1">
    <property type="nucleotide sequence ID" value="XM_025082724.1"/>
</dbReference>
<dbReference type="RefSeq" id="XP_024938520.1">
    <property type="nucleotide sequence ID" value="XM_025082752.1"/>
</dbReference>
<evidence type="ECO:0000256" key="3">
    <source>
        <dbReference type="SAM" id="MobiDB-lite"/>
    </source>
</evidence>
<evidence type="ECO:0000256" key="2">
    <source>
        <dbReference type="ARBA" id="ARBA00023125"/>
    </source>
</evidence>
<dbReference type="RefSeq" id="XP_024938503.1">
    <property type="nucleotide sequence ID" value="XM_025082735.1"/>
</dbReference>
<name>A0AAJ7RCP1_CEPCN</name>
<comment type="subcellular location">
    <subcellularLocation>
        <location evidence="1">Nucleus</location>
    </subcellularLocation>
</comment>
<dbReference type="Pfam" id="PF03184">
    <property type="entry name" value="DDE_1"/>
    <property type="match status" value="1"/>
</dbReference>
<feature type="compositionally biased region" description="Basic and acidic residues" evidence="3">
    <location>
        <begin position="398"/>
        <end position="411"/>
    </location>
</feature>
<evidence type="ECO:0000313" key="6">
    <source>
        <dbReference type="RefSeq" id="XP_015591932.1"/>
    </source>
</evidence>
<dbReference type="RefSeq" id="XP_015591932.1">
    <property type="nucleotide sequence ID" value="XM_015736446.2"/>
</dbReference>
<keyword evidence="2" id="KW-0238">DNA-binding</keyword>
<keyword evidence="5" id="KW-1185">Reference proteome</keyword>
<evidence type="ECO:0000313" key="14">
    <source>
        <dbReference type="RefSeq" id="XP_024938514.1"/>
    </source>
</evidence>
<dbReference type="RefSeq" id="XP_024938514.1">
    <property type="nucleotide sequence ID" value="XM_025082746.1"/>
</dbReference>
<dbReference type="PROSITE" id="PS51253">
    <property type="entry name" value="HTH_CENPB"/>
    <property type="match status" value="1"/>
</dbReference>
<accession>A0AAJ7RCP1</accession>
<proteinExistence type="predicted"/>
<dbReference type="InterPro" id="IPR009057">
    <property type="entry name" value="Homeodomain-like_sf"/>
</dbReference>
<dbReference type="GO" id="GO:0003677">
    <property type="term" value="F:DNA binding"/>
    <property type="evidence" value="ECO:0007669"/>
    <property type="project" value="UniProtKB-KW"/>
</dbReference>
<sequence length="621" mass="71213">MNRRSYCANINRIKDSLLQWICEKHATNSPLDRDLLRQRAIDLADHFGVKNFKCSNIWLTVFLKKYGFSATLTNCCGPTFTDYRKWVDLLRSLITQYRYKDLFHVDEMIMYVNVSPGMLPARGDAVMDLNKKDKMAVLMCCNSSGTEKMALLISGGWKSSIIKEDYRYRYDEGSTISMESFSDWLSQLNDRMILTKRKILLLMQRSRIHILKDLQLSNVNLIFFPRDFPTNLRPLRRDIFHYVKMIYRRNYVRHLENNDLMNLSVDDVLENIAHAWKSVPKDLIVSSFQRTSFRSDDCRLNIDYEEWNKLNLSISFKKFVTFDDSLSDDSVELFTTPRSGCSHVPITSYEETIDLDYSEDKSVVEDNADSNLDKDCNDLNTLSISTSEDSLSDMENCSDMKEKEREEEKDTNSTNKNPTIISIQSSNKTQNAFEDPSRMNLPNLSNFLENTHFHKLNNSCEIVPGLSGNPVDLQVTPEDVKINDIRGEEIDFISNNSKDIPHGAECPKISEDRSSSKRKQIGPCQEDEATDVEGPIDKRAKTDDSCSRFCERTFAFPPIKLDTVPNPSLGIMDEVNVIECTVKQSTSPGPTKTSPNMDPEGRRYILTISDSSRSQSDSSKD</sequence>
<dbReference type="InterPro" id="IPR004875">
    <property type="entry name" value="DDE_SF_endonuclease_dom"/>
</dbReference>
<dbReference type="GeneID" id="107266192"/>
<dbReference type="KEGG" id="ccin:107266192"/>
<dbReference type="RefSeq" id="XP_024938484.1">
    <property type="nucleotide sequence ID" value="XM_025082716.1"/>
</dbReference>
<dbReference type="RefSeq" id="XP_024938497.1">
    <property type="nucleotide sequence ID" value="XM_025082729.1"/>
</dbReference>
<feature type="region of interest" description="Disordered" evidence="3">
    <location>
        <begin position="582"/>
        <end position="621"/>
    </location>
</feature>
<dbReference type="InterPro" id="IPR006600">
    <property type="entry name" value="HTH_CenpB_DNA-bd_dom"/>
</dbReference>
<dbReference type="SUPFAM" id="SSF46689">
    <property type="entry name" value="Homeodomain-like"/>
    <property type="match status" value="1"/>
</dbReference>
<dbReference type="RefSeq" id="XP_024938489.1">
    <property type="nucleotide sequence ID" value="XM_025082721.1"/>
</dbReference>
<dbReference type="PANTHER" id="PTHR19303:SF73">
    <property type="entry name" value="PROTEIN PDC2"/>
    <property type="match status" value="1"/>
</dbReference>
<evidence type="ECO:0000313" key="8">
    <source>
        <dbReference type="RefSeq" id="XP_024938486.1"/>
    </source>
</evidence>
<evidence type="ECO:0000313" key="15">
    <source>
        <dbReference type="RefSeq" id="XP_024938517.1"/>
    </source>
</evidence>
<dbReference type="InterPro" id="IPR050863">
    <property type="entry name" value="CenT-Element_Derived"/>
</dbReference>
<protein>
    <submittedName>
        <fullName evidence="6 7">Tigger transposable element-derived protein 6</fullName>
    </submittedName>
</protein>
<evidence type="ECO:0000256" key="1">
    <source>
        <dbReference type="ARBA" id="ARBA00004123"/>
    </source>
</evidence>
<evidence type="ECO:0000313" key="12">
    <source>
        <dbReference type="RefSeq" id="XP_024938503.1"/>
    </source>
</evidence>
<reference evidence="6 7" key="1">
    <citation type="submission" date="2025-04" db="UniProtKB">
        <authorList>
            <consortium name="RefSeq"/>
        </authorList>
    </citation>
    <scope>IDENTIFICATION</scope>
</reference>
<feature type="compositionally biased region" description="Polar residues" evidence="3">
    <location>
        <begin position="412"/>
        <end position="432"/>
    </location>
</feature>
<dbReference type="Pfam" id="PF03221">
    <property type="entry name" value="HTH_Tnp_Tc5"/>
    <property type="match status" value="1"/>
</dbReference>
<evidence type="ECO:0000313" key="13">
    <source>
        <dbReference type="RefSeq" id="XP_024938509.1"/>
    </source>
</evidence>
<evidence type="ECO:0000313" key="7">
    <source>
        <dbReference type="RefSeq" id="XP_024938484.1"/>
    </source>
</evidence>
<dbReference type="RefSeq" id="XP_024938517.1">
    <property type="nucleotide sequence ID" value="XM_025082749.1"/>
</dbReference>
<feature type="region of interest" description="Disordered" evidence="3">
    <location>
        <begin position="495"/>
        <end position="542"/>
    </location>
</feature>
<feature type="compositionally biased region" description="Low complexity" evidence="3">
    <location>
        <begin position="609"/>
        <end position="621"/>
    </location>
</feature>
<dbReference type="AlphaFoldDB" id="A0AAJ7RCP1"/>
<gene>
    <name evidence="6 7 8 9 10 11 12 13 14 15 16" type="primary">LOC107266192</name>
</gene>
<evidence type="ECO:0000313" key="5">
    <source>
        <dbReference type="Proteomes" id="UP000694920"/>
    </source>
</evidence>
<evidence type="ECO:0000313" key="10">
    <source>
        <dbReference type="RefSeq" id="XP_024938492.1"/>
    </source>
</evidence>
<dbReference type="PANTHER" id="PTHR19303">
    <property type="entry name" value="TRANSPOSON"/>
    <property type="match status" value="1"/>
</dbReference>
<evidence type="ECO:0000313" key="16">
    <source>
        <dbReference type="RefSeq" id="XP_024938520.1"/>
    </source>
</evidence>
<feature type="compositionally biased region" description="Polar residues" evidence="3">
    <location>
        <begin position="582"/>
        <end position="596"/>
    </location>
</feature>
<dbReference type="RefSeq" id="XP_024938486.1">
    <property type="nucleotide sequence ID" value="XM_025082718.1"/>
</dbReference>
<dbReference type="RefSeq" id="XP_024938509.1">
    <property type="nucleotide sequence ID" value="XM_025082741.1"/>
</dbReference>
<feature type="compositionally biased region" description="Polar residues" evidence="3">
    <location>
        <begin position="385"/>
        <end position="395"/>
    </location>
</feature>